<keyword evidence="7" id="KW-1185">Reference proteome</keyword>
<evidence type="ECO:0000256" key="1">
    <source>
        <dbReference type="ARBA" id="ARBA00004496"/>
    </source>
</evidence>
<feature type="compositionally biased region" description="Polar residues" evidence="5">
    <location>
        <begin position="413"/>
        <end position="423"/>
    </location>
</feature>
<dbReference type="PANTHER" id="PTHR22706">
    <property type="entry name" value="ASSEMBLY FACTOR FOR SPINDLE MICROTUBULES"/>
    <property type="match status" value="1"/>
</dbReference>
<evidence type="ECO:0000256" key="3">
    <source>
        <dbReference type="ARBA" id="ARBA00022737"/>
    </source>
</evidence>
<feature type="region of interest" description="Disordered" evidence="5">
    <location>
        <begin position="498"/>
        <end position="964"/>
    </location>
</feature>
<dbReference type="InterPro" id="IPR000048">
    <property type="entry name" value="IQ_motif_EF-hand-BS"/>
</dbReference>
<dbReference type="GO" id="GO:0051295">
    <property type="term" value="P:establishment of meiotic spindle localization"/>
    <property type="evidence" value="ECO:0007669"/>
    <property type="project" value="TreeGrafter"/>
</dbReference>
<keyword evidence="2" id="KW-0963">Cytoplasm</keyword>
<dbReference type="Proteomes" id="UP001153069">
    <property type="component" value="Unassembled WGS sequence"/>
</dbReference>
<dbReference type="Pfam" id="PF00612">
    <property type="entry name" value="IQ"/>
    <property type="match status" value="2"/>
</dbReference>
<comment type="caution">
    <text evidence="6">The sequence shown here is derived from an EMBL/GenBank/DDBJ whole genome shotgun (WGS) entry which is preliminary data.</text>
</comment>
<dbReference type="GO" id="GO:0000278">
    <property type="term" value="P:mitotic cell cycle"/>
    <property type="evidence" value="ECO:0007669"/>
    <property type="project" value="TreeGrafter"/>
</dbReference>
<organism evidence="6 7">
    <name type="scientific">Seminavis robusta</name>
    <dbReference type="NCBI Taxonomy" id="568900"/>
    <lineage>
        <taxon>Eukaryota</taxon>
        <taxon>Sar</taxon>
        <taxon>Stramenopiles</taxon>
        <taxon>Ochrophyta</taxon>
        <taxon>Bacillariophyta</taxon>
        <taxon>Bacillariophyceae</taxon>
        <taxon>Bacillariophycidae</taxon>
        <taxon>Naviculales</taxon>
        <taxon>Naviculaceae</taxon>
        <taxon>Seminavis</taxon>
    </lineage>
</organism>
<feature type="compositionally biased region" description="Polar residues" evidence="5">
    <location>
        <begin position="740"/>
        <end position="759"/>
    </location>
</feature>
<feature type="compositionally biased region" description="Basic and acidic residues" evidence="5">
    <location>
        <begin position="1974"/>
        <end position="1987"/>
    </location>
</feature>
<dbReference type="SMART" id="SM00015">
    <property type="entry name" value="IQ"/>
    <property type="match status" value="10"/>
</dbReference>
<feature type="compositionally biased region" description="Polar residues" evidence="5">
    <location>
        <begin position="1"/>
        <end position="11"/>
    </location>
</feature>
<feature type="compositionally biased region" description="Basic and acidic residues" evidence="5">
    <location>
        <begin position="1855"/>
        <end position="1929"/>
    </location>
</feature>
<comment type="subcellular location">
    <subcellularLocation>
        <location evidence="1">Cytoplasm</location>
    </subcellularLocation>
</comment>
<evidence type="ECO:0000313" key="7">
    <source>
        <dbReference type="Proteomes" id="UP001153069"/>
    </source>
</evidence>
<gene>
    <name evidence="6" type="ORF">SEMRO_611_G175370.1</name>
</gene>
<dbReference type="GO" id="GO:0005516">
    <property type="term" value="F:calmodulin binding"/>
    <property type="evidence" value="ECO:0007669"/>
    <property type="project" value="UniProtKB-KW"/>
</dbReference>
<feature type="region of interest" description="Disordered" evidence="5">
    <location>
        <begin position="1026"/>
        <end position="1047"/>
    </location>
</feature>
<sequence>MMSVQSFQSSRDPAGIDPSGVDIVAGTDPPPDENRESFEADPPILPPHSMAGPPPPTPRRTHHPVTQNGIRAPSPVMAFLVGSPPPPPPTPPPQKQRAPAVAPPSHARRRHLPLSPAGDASATTGFSSLSSPPRRPPSREPRELTESVNPNFVDQRRREALAIYESPNLYMVHDEPGFVPARSTAPEAPKDQTKMDQNQTMEDSSSSRFDSVISMASPRSAATEPHSNQRTAMKRNLPPKRTNHQESSEYQLNEVPPTSSSSSSSVKPSNVAKRVKTEAGTGGTKKRRGRASTGTISNTTNATRPKTPERRGRGKSSERNKRAETPERQKRGFFRNIFRGGKKTSKSSEGNYGNDDDGEELIQKAKPTPKKKPTNNQVSQISSMSPSPGILKSSTDASNVALPRVAFRDDPSFSASHQNQKVSSLEVDTGHETVREAKATSEELHLGFGLGLDTVTSGLTNDVEPERRDIFFAHDEVSTLTAPSAHDHGRRNVDPIEASATVSSGQSSEPMGHYWNGAGTVHSDATPKASASSPTIDPFTAPFFQEPDGESPITSKKAKASLQVDVPPTLDPSGETPREKASATHLNEPSPRGWESPITELKDPLGSTISETNSRRSIPGFGRSESTQQPKIPPSQRSLPHELRREPSAFRDGSPYALDPPLRFPDDDSDDKLPKNVAGIISRLHSKARHAQENKSKVAADPETEPPSTRDKLDSLFSTQSQSADEFTRKILGNQPPPATTSSGGTLSKRSLPSTNKGSPPQAVLEKENPPLATLKKESPPHAVLKKWGPPQAASKTESPPQAALNKANSPRIALISSPQVALKKASHSQIDPSPDIKKKSSDILLPESPDTTGFLDDLFQEKPASSHKRPSIVRPISINITESSNPSSDQSSNVKDTGPSKTNAQTQIIEIHRTQRIASPRSNKLMGGPFVTEANSTTPEAQPSPPSRPPVSPWTEQRLYNGSTVVYKQRDGDEEEKKEQEHGHVYTSLDASPSKAMLATGTAALSTAACMNAKTVAYLHTLNGQPSPRHSWRRPDFSDDEYSPPVKPEIQRKEVSAVKVSISKKRALQAPECNTDEAAFDSFISSGPISPPMSTKSWRHGRVNFIAASAPEPPPKASSLVAKIRNKQPVPAPASKPKPLRSIPVIKSIPVVRGKPQSNKPKNAVKLHTQSKYGALSPRSRKQARENFRRPLYYYRFNRDVRVTGAALTFGLDLQRRKREEDILNGFVIPSRKPKLVKKKKPAPAFRPMVEEDIKDPIQRAGRRLLTKAAVPIQSSARMYLARQEALQRMEAIIILQSYFRRWQCEAFLRAYKFTCTKIQAAFRSWLVQDEIAFKHYHATQIQKVVRGYIAAAYVYDAIYWVSRLQASFRGKLARLRFRRLFELRERSALRLQSWHRGCLARAEATERRLAICSVQTVYRMHLAKVQYHLTIEDIVTTQSVARRYLARKVTDEMRSVKMNSAACKIQATWRGFQGYTDYIFALVDILVLQRTMRKWLAKRRVESLRRTRAAIKIQAQWRRQTALIGMLYDLVHIIIVQSIARRFLANRKIIPRIRLDYSLRMEHQQKLDAAATQIQTAWRGFWGYSHFIIMQYEIIRLQAIIRGRASRILFSLKLGCCIMIQSSVRRFLANKKVFRLRLKQASLGAKVEGLRVKLAVQRIQFWWRVVMECSKEKHAALVIERFFMMVKAEVDKEIVRQQQLHELEEREIQAKLTNRSKEQHRKKQEIKKSAAEDKLLERVWLNTVDSDDIFAQTATPTGTGPTPKQATHAAPTSTRSKSAPRPHHSHQNPVHVPPPREEAPTNGFKSHMHSPITVKHRPSSPSNALVMRHENDRSTRRENDRSRPAMENNRSTSRRERENERSSSRTRERENERSSSRTRREHDHDRDRSTRREQGHDRSSSRRERENDRASSNREKEAATRKEEVTKTSRRIPRSKPPPDVTLTRSDERTEVSAITSPSVFRKSGGGKRSTKNSDRSGKSQRKFDDEDESDGGENGDPIPVSTKSKVRKDPSSAPAKTKKSQSSSAPRKTPKSHFFSEETVATTPGGKANNDNSLRRRHSIATVPSEDSAIISEFSDMPSQIYSRAATTTSRTTATHPETLDSAGGSPRSDFRSDVQTEIDVRQTVMSGLSSNPSVDKLYGKDRYSTVPTMSAVSKGKRLLESVRSNNSNKKSPGSPRHGQIMVKNCNDFPILSKDSRDNVEAEYPTEVEQFGMI</sequence>
<feature type="compositionally biased region" description="Low complexity" evidence="5">
    <location>
        <begin position="2086"/>
        <end position="2098"/>
    </location>
</feature>
<keyword evidence="4" id="KW-0112">Calmodulin-binding</keyword>
<dbReference type="GO" id="GO:0007051">
    <property type="term" value="P:spindle organization"/>
    <property type="evidence" value="ECO:0007669"/>
    <property type="project" value="TreeGrafter"/>
</dbReference>
<feature type="compositionally biased region" description="Basic and acidic residues" evidence="5">
    <location>
        <begin position="690"/>
        <end position="700"/>
    </location>
</feature>
<dbReference type="PANTHER" id="PTHR22706:SF1">
    <property type="entry name" value="ASSEMBLY FACTOR FOR SPINDLE MICROTUBULES"/>
    <property type="match status" value="1"/>
</dbReference>
<feature type="compositionally biased region" description="Polar residues" evidence="5">
    <location>
        <begin position="607"/>
        <end position="616"/>
    </location>
</feature>
<feature type="region of interest" description="Disordered" evidence="5">
    <location>
        <begin position="1"/>
        <end position="156"/>
    </location>
</feature>
<feature type="compositionally biased region" description="Polar residues" evidence="5">
    <location>
        <begin position="894"/>
        <end position="909"/>
    </location>
</feature>
<reference evidence="6" key="1">
    <citation type="submission" date="2020-06" db="EMBL/GenBank/DDBJ databases">
        <authorList>
            <consortium name="Plant Systems Biology data submission"/>
        </authorList>
    </citation>
    <scope>NUCLEOTIDE SEQUENCE</scope>
    <source>
        <strain evidence="6">D6</strain>
    </source>
</reference>
<feature type="compositionally biased region" description="Basic and acidic residues" evidence="5">
    <location>
        <begin position="765"/>
        <end position="780"/>
    </location>
</feature>
<feature type="compositionally biased region" description="Low complexity" evidence="5">
    <location>
        <begin position="1753"/>
        <end position="1769"/>
    </location>
</feature>
<feature type="region of interest" description="Disordered" evidence="5">
    <location>
        <begin position="1753"/>
        <end position="2121"/>
    </location>
</feature>
<dbReference type="GO" id="GO:0005737">
    <property type="term" value="C:cytoplasm"/>
    <property type="evidence" value="ECO:0007669"/>
    <property type="project" value="UniProtKB-SubCell"/>
</dbReference>
<feature type="compositionally biased region" description="Polar residues" evidence="5">
    <location>
        <begin position="716"/>
        <end position="725"/>
    </location>
</feature>
<dbReference type="GO" id="GO:0000922">
    <property type="term" value="C:spindle pole"/>
    <property type="evidence" value="ECO:0007669"/>
    <property type="project" value="TreeGrafter"/>
</dbReference>
<protein>
    <submittedName>
        <fullName evidence="6">IQ calmodulin-binding motif</fullName>
    </submittedName>
</protein>
<feature type="compositionally biased region" description="Basic and acidic residues" evidence="5">
    <location>
        <begin position="306"/>
        <end position="330"/>
    </location>
</feature>
<feature type="compositionally biased region" description="Basic and acidic residues" evidence="5">
    <location>
        <begin position="639"/>
        <end position="649"/>
    </location>
</feature>
<feature type="compositionally biased region" description="Pro residues" evidence="5">
    <location>
        <begin position="943"/>
        <end position="953"/>
    </location>
</feature>
<dbReference type="Gene3D" id="1.20.5.190">
    <property type="match status" value="4"/>
</dbReference>
<feature type="region of interest" description="Disordered" evidence="5">
    <location>
        <begin position="2159"/>
        <end position="2185"/>
    </location>
</feature>
<name>A0A9N8E379_9STRA</name>
<feature type="compositionally biased region" description="Low complexity" evidence="5">
    <location>
        <begin position="204"/>
        <end position="214"/>
    </location>
</feature>
<feature type="compositionally biased region" description="Polar residues" evidence="5">
    <location>
        <begin position="624"/>
        <end position="638"/>
    </location>
</feature>
<dbReference type="InterPro" id="IPR051185">
    <property type="entry name" value="ASPM"/>
</dbReference>
<feature type="compositionally biased region" description="Basic and acidic residues" evidence="5">
    <location>
        <begin position="1829"/>
        <end position="1846"/>
    </location>
</feature>
<proteinExistence type="predicted"/>
<feature type="compositionally biased region" description="Low complexity" evidence="5">
    <location>
        <begin position="884"/>
        <end position="893"/>
    </location>
</feature>
<accession>A0A9N8E379</accession>
<evidence type="ECO:0000256" key="5">
    <source>
        <dbReference type="SAM" id="MobiDB-lite"/>
    </source>
</evidence>
<evidence type="ECO:0000256" key="4">
    <source>
        <dbReference type="ARBA" id="ARBA00022860"/>
    </source>
</evidence>
<dbReference type="EMBL" id="CAICTM010000610">
    <property type="protein sequence ID" value="CAB9513772.1"/>
    <property type="molecule type" value="Genomic_DNA"/>
</dbReference>
<feature type="compositionally biased region" description="Basic and acidic residues" evidence="5">
    <location>
        <begin position="2112"/>
        <end position="2121"/>
    </location>
</feature>
<dbReference type="OrthoDB" id="2148418at2759"/>
<dbReference type="PROSITE" id="PS50096">
    <property type="entry name" value="IQ"/>
    <property type="match status" value="3"/>
</dbReference>
<feature type="compositionally biased region" description="Pro residues" evidence="5">
    <location>
        <begin position="83"/>
        <end position="94"/>
    </location>
</feature>
<feature type="compositionally biased region" description="Polar residues" evidence="5">
    <location>
        <begin position="955"/>
        <end position="964"/>
    </location>
</feature>
<feature type="compositionally biased region" description="Polar residues" evidence="5">
    <location>
        <begin position="375"/>
        <end position="396"/>
    </location>
</feature>
<keyword evidence="3" id="KW-0677">Repeat</keyword>
<feature type="region of interest" description="Disordered" evidence="5">
    <location>
        <begin position="168"/>
        <end position="396"/>
    </location>
</feature>
<evidence type="ECO:0000256" key="2">
    <source>
        <dbReference type="ARBA" id="ARBA00022490"/>
    </source>
</evidence>
<feature type="region of interest" description="Disordered" evidence="5">
    <location>
        <begin position="411"/>
        <end position="430"/>
    </location>
</feature>
<evidence type="ECO:0000313" key="6">
    <source>
        <dbReference type="EMBL" id="CAB9513772.1"/>
    </source>
</evidence>
<feature type="compositionally biased region" description="Polar residues" evidence="5">
    <location>
        <begin position="500"/>
        <end position="509"/>
    </location>
</feature>